<dbReference type="SUPFAM" id="SSF82199">
    <property type="entry name" value="SET domain"/>
    <property type="match status" value="1"/>
</dbReference>
<dbReference type="PROSITE" id="PS50280">
    <property type="entry name" value="SET"/>
    <property type="match status" value="1"/>
</dbReference>
<sequence>GRGIFATLPIPTGTIIDISPVLPLGIQENVEHIQKSCLSHYTYNWPTPDSAGKVQTGQAIVLGLGSMFNHSTSSQNVGWERNIEGLVIVFKALRDIAVGEELCISYGAHLWFEDTDKDGNMDEGDGEDVLSNIRI</sequence>
<gene>
    <name evidence="2" type="ORF">EJ08DRAFT_588625</name>
</gene>
<dbReference type="Gene3D" id="2.170.270.10">
    <property type="entry name" value="SET domain"/>
    <property type="match status" value="1"/>
</dbReference>
<accession>A0A9P4NR97</accession>
<dbReference type="CDD" id="cd10540">
    <property type="entry name" value="SET_SpSet7-like"/>
    <property type="match status" value="1"/>
</dbReference>
<dbReference type="InterPro" id="IPR009207">
    <property type="entry name" value="SET7_MeTrfase"/>
</dbReference>
<protein>
    <recommendedName>
        <fullName evidence="1">SET domain-containing protein</fullName>
    </recommendedName>
</protein>
<proteinExistence type="predicted"/>
<dbReference type="GO" id="GO:0062122">
    <property type="term" value="F:histone H3K37 methyltransferase activity"/>
    <property type="evidence" value="ECO:0007669"/>
    <property type="project" value="InterPro"/>
</dbReference>
<dbReference type="EMBL" id="MU007037">
    <property type="protein sequence ID" value="KAF2430645.1"/>
    <property type="molecule type" value="Genomic_DNA"/>
</dbReference>
<reference evidence="2" key="1">
    <citation type="journal article" date="2020" name="Stud. Mycol.">
        <title>101 Dothideomycetes genomes: a test case for predicting lifestyles and emergence of pathogens.</title>
        <authorList>
            <person name="Haridas S."/>
            <person name="Albert R."/>
            <person name="Binder M."/>
            <person name="Bloem J."/>
            <person name="Labutti K."/>
            <person name="Salamov A."/>
            <person name="Andreopoulos B."/>
            <person name="Baker S."/>
            <person name="Barry K."/>
            <person name="Bills G."/>
            <person name="Bluhm B."/>
            <person name="Cannon C."/>
            <person name="Castanera R."/>
            <person name="Culley D."/>
            <person name="Daum C."/>
            <person name="Ezra D."/>
            <person name="Gonzalez J."/>
            <person name="Henrissat B."/>
            <person name="Kuo A."/>
            <person name="Liang C."/>
            <person name="Lipzen A."/>
            <person name="Lutzoni F."/>
            <person name="Magnuson J."/>
            <person name="Mondo S."/>
            <person name="Nolan M."/>
            <person name="Ohm R."/>
            <person name="Pangilinan J."/>
            <person name="Park H.-J."/>
            <person name="Ramirez L."/>
            <person name="Alfaro M."/>
            <person name="Sun H."/>
            <person name="Tritt A."/>
            <person name="Yoshinaga Y."/>
            <person name="Zwiers L.-H."/>
            <person name="Turgeon B."/>
            <person name="Goodwin S."/>
            <person name="Spatafora J."/>
            <person name="Crous P."/>
            <person name="Grigoriev I."/>
        </authorList>
    </citation>
    <scope>NUCLEOTIDE SEQUENCE</scope>
    <source>
        <strain evidence="2">CBS 130266</strain>
    </source>
</reference>
<dbReference type="Proteomes" id="UP000800235">
    <property type="component" value="Unassembled WGS sequence"/>
</dbReference>
<dbReference type="AlphaFoldDB" id="A0A9P4NR97"/>
<name>A0A9P4NR97_9PEZI</name>
<evidence type="ECO:0000313" key="3">
    <source>
        <dbReference type="Proteomes" id="UP000800235"/>
    </source>
</evidence>
<dbReference type="OrthoDB" id="3180714at2759"/>
<evidence type="ECO:0000313" key="2">
    <source>
        <dbReference type="EMBL" id="KAF2430645.1"/>
    </source>
</evidence>
<dbReference type="Pfam" id="PF00856">
    <property type="entry name" value="SET"/>
    <property type="match status" value="1"/>
</dbReference>
<dbReference type="InterPro" id="IPR046341">
    <property type="entry name" value="SET_dom_sf"/>
</dbReference>
<comment type="caution">
    <text evidence="2">The sequence shown here is derived from an EMBL/GenBank/DDBJ whole genome shotgun (WGS) entry which is preliminary data.</text>
</comment>
<evidence type="ECO:0000259" key="1">
    <source>
        <dbReference type="PROSITE" id="PS50280"/>
    </source>
</evidence>
<feature type="non-terminal residue" evidence="2">
    <location>
        <position position="1"/>
    </location>
</feature>
<organism evidence="2 3">
    <name type="scientific">Tothia fuscella</name>
    <dbReference type="NCBI Taxonomy" id="1048955"/>
    <lineage>
        <taxon>Eukaryota</taxon>
        <taxon>Fungi</taxon>
        <taxon>Dikarya</taxon>
        <taxon>Ascomycota</taxon>
        <taxon>Pezizomycotina</taxon>
        <taxon>Dothideomycetes</taxon>
        <taxon>Pleosporomycetidae</taxon>
        <taxon>Venturiales</taxon>
        <taxon>Cylindrosympodiaceae</taxon>
        <taxon>Tothia</taxon>
    </lineage>
</organism>
<dbReference type="InterPro" id="IPR001214">
    <property type="entry name" value="SET_dom"/>
</dbReference>
<dbReference type="PIRSF" id="PIRSF022536">
    <property type="entry name" value="A612L_SET"/>
    <property type="match status" value="1"/>
</dbReference>
<keyword evidence="3" id="KW-1185">Reference proteome</keyword>
<feature type="domain" description="SET" evidence="1">
    <location>
        <begin position="1"/>
        <end position="107"/>
    </location>
</feature>